<gene>
    <name evidence="8" type="ORF">J2750_000046</name>
</gene>
<feature type="domain" description="DNA2/NAM7 helicase helicase" evidence="6">
    <location>
        <begin position="992"/>
        <end position="1091"/>
    </location>
</feature>
<comment type="similarity">
    <text evidence="1">Belongs to the DNA2/NAM7 helicase family.</text>
</comment>
<comment type="caution">
    <text evidence="8">The sequence shown here is derived from an EMBL/GenBank/DDBJ whole genome shotgun (WGS) entry which is preliminary data.</text>
</comment>
<dbReference type="InterPro" id="IPR027417">
    <property type="entry name" value="P-loop_NTPase"/>
</dbReference>
<dbReference type="Pfam" id="PF13086">
    <property type="entry name" value="AAA_11"/>
    <property type="match status" value="2"/>
</dbReference>
<dbReference type="Pfam" id="PF13087">
    <property type="entry name" value="AAA_12"/>
    <property type="match status" value="1"/>
</dbReference>
<evidence type="ECO:0000256" key="3">
    <source>
        <dbReference type="ARBA" id="ARBA00022801"/>
    </source>
</evidence>
<evidence type="ECO:0000256" key="1">
    <source>
        <dbReference type="ARBA" id="ARBA00007913"/>
    </source>
</evidence>
<reference evidence="8 9" key="1">
    <citation type="submission" date="2023-07" db="EMBL/GenBank/DDBJ databases">
        <title>Genomic Encyclopedia of Type Strains, Phase IV (KMG-IV): sequencing the most valuable type-strain genomes for metagenomic binning, comparative biology and taxonomic classification.</title>
        <authorList>
            <person name="Goeker M."/>
        </authorList>
    </citation>
    <scope>NUCLEOTIDE SEQUENCE [LARGE SCALE GENOMIC DNA]</scope>
    <source>
        <strain evidence="8 9">DSM 17273</strain>
    </source>
</reference>
<evidence type="ECO:0000313" key="9">
    <source>
        <dbReference type="Proteomes" id="UP001185015"/>
    </source>
</evidence>
<dbReference type="RefSeq" id="WP_270096568.1">
    <property type="nucleotide sequence ID" value="NZ_JAQFFK010000003.1"/>
</dbReference>
<keyword evidence="3" id="KW-0378">Hydrolase</keyword>
<keyword evidence="8" id="KW-0540">Nuclease</keyword>
<feature type="domain" description="DNA2/NAM7 helicase-like C-terminal" evidence="7">
    <location>
        <begin position="1138"/>
        <end position="1308"/>
    </location>
</feature>
<evidence type="ECO:0000256" key="5">
    <source>
        <dbReference type="ARBA" id="ARBA00022840"/>
    </source>
</evidence>
<evidence type="ECO:0000259" key="7">
    <source>
        <dbReference type="Pfam" id="PF13087"/>
    </source>
</evidence>
<evidence type="ECO:0000313" key="8">
    <source>
        <dbReference type="EMBL" id="MDR6221614.1"/>
    </source>
</evidence>
<evidence type="ECO:0000259" key="6">
    <source>
        <dbReference type="Pfam" id="PF13086"/>
    </source>
</evidence>
<dbReference type="GO" id="GO:0005524">
    <property type="term" value="F:ATP binding"/>
    <property type="evidence" value="ECO:0007669"/>
    <property type="project" value="UniProtKB-KW"/>
</dbReference>
<dbReference type="PANTHER" id="PTHR43788">
    <property type="entry name" value="DNA2/NAM7 HELICASE FAMILY MEMBER"/>
    <property type="match status" value="1"/>
</dbReference>
<keyword evidence="2" id="KW-0547">Nucleotide-binding</keyword>
<dbReference type="CDD" id="cd18808">
    <property type="entry name" value="SF1_C_Upf1"/>
    <property type="match status" value="1"/>
</dbReference>
<keyword evidence="9" id="KW-1185">Reference proteome</keyword>
<protein>
    <submittedName>
        <fullName evidence="8">Very-short-patch-repair endonuclease</fullName>
    </submittedName>
</protein>
<dbReference type="SUPFAM" id="SSF52540">
    <property type="entry name" value="P-loop containing nucleoside triphosphate hydrolases"/>
    <property type="match status" value="1"/>
</dbReference>
<keyword evidence="8" id="KW-0255">Endonuclease</keyword>
<sequence>MFKKREIPWLNVIQFHKEIVQMDRDNFFSLPLGNKEQLNSHRWTLIDNFLIEDMAGPWEISYESVTSKPLLEAISNKNIIEGYLGGPCWVNSKRGQNSFSDYLNPLFYISVKLELDEGLIRIIPSEGSWDISPMIYDILTKGEIEPEKSLEDMTHEVIEKAHAISDQNEQSLSLNLLNELFKQIPELETILTKKSLKNEKLKLINHPWTFFLPPTSSSPYTHHILRDYSELEQKLRENSSEIGGLKLLESLTSSQNENKAELLPIVPLNDSQRMAVSEILKSKPVTVISGPPGCGKSQVVVSLLLNAWANDISVLFSSTTNAAVDVVYDRLSDFDCEYPIAIRAGTRYKSNIDEAFRKLLNNVSANTIHSKLKKTETHIHELSSKKEDMQAFLDEKIPQEITEALRSALTSHADFLERKKELGLEIEPFSLKINSIGYNLTPEFFTGALLIPFQKWMEEIKQYEYQIELDSQQRIEIQNKLDSSIRDRNVSLNRLFLNPNTLNNFDWIIEEHGPEKFEKWLKSYQSLINQSVSGYLDPIEMKEEFLEWQGETEALEWINNADKLLKENQTIFTNYSKQHRSINEIRIKYDNKRNEIISAGLSESTNYDKNKILKWKSDYAYLSSIPSGIINIFKKKKANKQIQKTEEEIREYYPVEIWTNFSESEQKGRKLLNDSIDLTISWLEIQREWYSLKELWDDIENEFIAIQSKALELDLSQKVDVVDNSTLLKLNNEIELKKKLAFQAANTWEAKQKADTIEHNLVQASQEFQHFLISTPLLDSWMNYNDSEFSKTVLSLLPRPILETVTIAQRTLNDTRFEDLFSFWKAARESENKVQDYIKIINQIPLDKIKIATWWNRKPSMITVEKLDYSLLPQKDDLLWNHLEECKKIANEWKECSETVLKIKEKEMKEAYEWAIKYLMVAMNKTPEHMGKEHIKSVTLPLVKQSIDSWPIDELNEIFLELDPDRIKGKINKIDSELEALSFTLAKEWWVKRVVNDGDILRSAEDLYNHYRRNNNKIKGFSSEKFQKALSSVPIWTTTALSPQSIPMEPEIFDLLVIDEASQCTLTNVLPLIYRAKRIAIIGDPDQLPAIPNVNVGKELALASKHEVSKWLDLLGHSNNNVFQIGVYCLPGGRPEIISLIEHYRSHPLIIGFSNHYIYQKRLKLKKELIRENTTASQSGLFGRNVLGTCDKGSGGKSWVNPKEIESICELIQNIQDNDGLSHLSIGVVSPFAAQVKGIQKKLYELNLDNDITVGTAHTFQGDERDIIIFSPVIARGMTKGAIKFANSPNLINVSLTRAREALFVVGDFKYCKKSGGIVENLIKYIDTIMLLRDTSREELELFSWLIIEGLTPKVHEKIGGIEVDFVLTNKSLGIKLVIEVDGKQHYFAEINGKKYAIKFEVNHRYIEVENEKVYIQNHGVQEFAEIKGTSYPVTQTMESIKEDNIRDEFLKGQGFRVLRVPAKAVRETPTNVITRIKEHLEIV</sequence>
<keyword evidence="5" id="KW-0067">ATP-binding</keyword>
<accession>A0AA90Z5X6</accession>
<dbReference type="InterPro" id="IPR047187">
    <property type="entry name" value="SF1_C_Upf1"/>
</dbReference>
<evidence type="ECO:0000256" key="2">
    <source>
        <dbReference type="ARBA" id="ARBA00022741"/>
    </source>
</evidence>
<dbReference type="PANTHER" id="PTHR43788:SF8">
    <property type="entry name" value="DNA-BINDING PROTEIN SMUBP-2"/>
    <property type="match status" value="1"/>
</dbReference>
<dbReference type="Gene3D" id="3.40.960.10">
    <property type="entry name" value="VSR Endonuclease"/>
    <property type="match status" value="1"/>
</dbReference>
<feature type="domain" description="DNA2/NAM7 helicase helicase" evidence="6">
    <location>
        <begin position="268"/>
        <end position="439"/>
    </location>
</feature>
<dbReference type="GO" id="GO:0016787">
    <property type="term" value="F:hydrolase activity"/>
    <property type="evidence" value="ECO:0007669"/>
    <property type="project" value="UniProtKB-KW"/>
</dbReference>
<dbReference type="Gene3D" id="3.40.50.300">
    <property type="entry name" value="P-loop containing nucleotide triphosphate hydrolases"/>
    <property type="match status" value="3"/>
</dbReference>
<proteinExistence type="inferred from homology"/>
<dbReference type="InterPro" id="IPR041677">
    <property type="entry name" value="DNA2/NAM7_AAA_11"/>
</dbReference>
<evidence type="ECO:0000256" key="4">
    <source>
        <dbReference type="ARBA" id="ARBA00022806"/>
    </source>
</evidence>
<keyword evidence="4" id="KW-0347">Helicase</keyword>
<organism evidence="8 9">
    <name type="scientific">Methanococcoides alaskense</name>
    <dbReference type="NCBI Taxonomy" id="325778"/>
    <lineage>
        <taxon>Archaea</taxon>
        <taxon>Methanobacteriati</taxon>
        <taxon>Methanobacteriota</taxon>
        <taxon>Stenosarchaea group</taxon>
        <taxon>Methanomicrobia</taxon>
        <taxon>Methanosarcinales</taxon>
        <taxon>Methanosarcinaceae</taxon>
        <taxon>Methanococcoides</taxon>
    </lineage>
</organism>
<dbReference type="GO" id="GO:0043139">
    <property type="term" value="F:5'-3' DNA helicase activity"/>
    <property type="evidence" value="ECO:0007669"/>
    <property type="project" value="TreeGrafter"/>
</dbReference>
<name>A0AA90Z5X6_9EURY</name>
<dbReference type="GO" id="GO:0004519">
    <property type="term" value="F:endonuclease activity"/>
    <property type="evidence" value="ECO:0007669"/>
    <property type="project" value="UniProtKB-KW"/>
</dbReference>
<dbReference type="Proteomes" id="UP001185015">
    <property type="component" value="Unassembled WGS sequence"/>
</dbReference>
<dbReference type="EMBL" id="JAVDQI010000001">
    <property type="protein sequence ID" value="MDR6221614.1"/>
    <property type="molecule type" value="Genomic_DNA"/>
</dbReference>
<dbReference type="InterPro" id="IPR050534">
    <property type="entry name" value="Coronavir_polyprotein_1ab"/>
</dbReference>
<dbReference type="InterPro" id="IPR041679">
    <property type="entry name" value="DNA2/NAM7-like_C"/>
</dbReference>